<keyword evidence="7" id="KW-0418">Kinase</keyword>
<dbReference type="SUPFAM" id="SSF47384">
    <property type="entry name" value="Homodimeric domain of signal transducing histidine kinase"/>
    <property type="match status" value="1"/>
</dbReference>
<evidence type="ECO:0000256" key="11">
    <source>
        <dbReference type="ARBA" id="ARBA00023136"/>
    </source>
</evidence>
<evidence type="ECO:0000313" key="15">
    <source>
        <dbReference type="Proteomes" id="UP000019849"/>
    </source>
</evidence>
<evidence type="ECO:0000256" key="12">
    <source>
        <dbReference type="SAM" id="Phobius"/>
    </source>
</evidence>
<keyword evidence="11 12" id="KW-0472">Membrane</keyword>
<evidence type="ECO:0000256" key="1">
    <source>
        <dbReference type="ARBA" id="ARBA00000085"/>
    </source>
</evidence>
<dbReference type="SMART" id="SM00387">
    <property type="entry name" value="HATPase_c"/>
    <property type="match status" value="1"/>
</dbReference>
<dbReference type="PATRIC" id="fig|69279.3.peg.377"/>
<dbReference type="AlphaFoldDB" id="A0A011UWP4"/>
<evidence type="ECO:0000256" key="5">
    <source>
        <dbReference type="ARBA" id="ARBA00022692"/>
    </source>
</evidence>
<dbReference type="GO" id="GO:0000155">
    <property type="term" value="F:phosphorelay sensor kinase activity"/>
    <property type="evidence" value="ECO:0007669"/>
    <property type="project" value="InterPro"/>
</dbReference>
<feature type="transmembrane region" description="Helical" evidence="12">
    <location>
        <begin position="177"/>
        <end position="202"/>
    </location>
</feature>
<evidence type="ECO:0000256" key="8">
    <source>
        <dbReference type="ARBA" id="ARBA00022840"/>
    </source>
</evidence>
<dbReference type="InterPro" id="IPR003594">
    <property type="entry name" value="HATPase_dom"/>
</dbReference>
<dbReference type="SUPFAM" id="SSF55874">
    <property type="entry name" value="ATPase domain of HSP90 chaperone/DNA topoisomerase II/histidine kinase"/>
    <property type="match status" value="1"/>
</dbReference>
<dbReference type="HOGENOM" id="CLU_031372_0_0_5"/>
<dbReference type="EC" id="2.7.13.3" evidence="3"/>
<dbReference type="GO" id="GO:0005524">
    <property type="term" value="F:ATP binding"/>
    <property type="evidence" value="ECO:0007669"/>
    <property type="project" value="UniProtKB-KW"/>
</dbReference>
<dbReference type="Gene3D" id="1.10.287.130">
    <property type="match status" value="1"/>
</dbReference>
<evidence type="ECO:0000256" key="9">
    <source>
        <dbReference type="ARBA" id="ARBA00022989"/>
    </source>
</evidence>
<reference evidence="14 15" key="1">
    <citation type="submission" date="2014-02" db="EMBL/GenBank/DDBJ databases">
        <title>Aquamicrobium defluvii Genome sequencing.</title>
        <authorList>
            <person name="Wang X."/>
        </authorList>
    </citation>
    <scope>NUCLEOTIDE SEQUENCE [LARGE SCALE GENOMIC DNA]</scope>
    <source>
        <strain evidence="14 15">W13Z1</strain>
    </source>
</reference>
<dbReference type="EMBL" id="JENY01000001">
    <property type="protein sequence ID" value="EXL10651.1"/>
    <property type="molecule type" value="Genomic_DNA"/>
</dbReference>
<dbReference type="Gene3D" id="3.30.565.10">
    <property type="entry name" value="Histidine kinase-like ATPase, C-terminal domain"/>
    <property type="match status" value="1"/>
</dbReference>
<dbReference type="SMART" id="SM00091">
    <property type="entry name" value="PAS"/>
    <property type="match status" value="1"/>
</dbReference>
<comment type="subcellular location">
    <subcellularLocation>
        <location evidence="2">Membrane</location>
        <topology evidence="2">Multi-pass membrane protein</topology>
    </subcellularLocation>
</comment>
<gene>
    <name evidence="14" type="ORF">BG36_01865</name>
</gene>
<dbReference type="PROSITE" id="PS50109">
    <property type="entry name" value="HIS_KIN"/>
    <property type="match status" value="1"/>
</dbReference>
<dbReference type="RefSeq" id="WP_035022578.1">
    <property type="nucleotide sequence ID" value="NZ_KK073877.1"/>
</dbReference>
<dbReference type="eggNOG" id="COG2205">
    <property type="taxonomic scope" value="Bacteria"/>
</dbReference>
<keyword evidence="9 12" id="KW-1133">Transmembrane helix</keyword>
<dbReference type="GO" id="GO:0000156">
    <property type="term" value="F:phosphorelay response regulator activity"/>
    <property type="evidence" value="ECO:0007669"/>
    <property type="project" value="TreeGrafter"/>
</dbReference>
<feature type="transmembrane region" description="Helical" evidence="12">
    <location>
        <begin position="12"/>
        <end position="35"/>
    </location>
</feature>
<dbReference type="InterPro" id="IPR005467">
    <property type="entry name" value="His_kinase_dom"/>
</dbReference>
<evidence type="ECO:0000256" key="3">
    <source>
        <dbReference type="ARBA" id="ARBA00012438"/>
    </source>
</evidence>
<dbReference type="InterPro" id="IPR013656">
    <property type="entry name" value="PAS_4"/>
</dbReference>
<sequence length="608" mass="66334">MDRDQVNRRARSLLGVALPVSAIIIFVVLLAFSLMRLSDIERNMRLEATQNMLWVISRAHVSSLQLGEAVAGSVAGEVDPAGMELRLNVFLSRLALLDDGPQRRRMELLGASASLDALRGSLPELASLLKNASAETMPRVRALLSPYNAALTEAANKAMVAEWDDLGSTLDATRKQLWQIIISMIGISLAGTVLCVHFVLAIRDARQRTRLLNQEKAFSELLIGSSGEGIIAVDMERRCTVWNEAAERLFNVSAGRATGVALGDLSGFFEVDRIEKAIGEALRGGAVALLDQPFFPDHQSEPLYVDLRCFSLRDGGRILGTILLISDVTERRAVQREIADHRDHLEQLVQARTQELDAALARERATADLYRNFGTMISHQFRTPLALVDSALQRLVRRRDRLTPEEILERGEEARTAIARLVKLVESTLDAARLDAGQIEVRSQLCDLGDLAAEVCSRSMKDTASGRFTLKLPDGDTPIAYCDPVHAEHILTNLLSNAVKYSPAETPIGIALIHSGTQIECVVTNTGLPEGAFEREAVFERYYRGSNTEGRPGIGVGLYMARALARLQGGDVQLQDSEPGMVRLAMLLPSSASGSGSVAAMALRKEPA</sequence>
<dbReference type="GO" id="GO:0007234">
    <property type="term" value="P:osmosensory signaling via phosphorelay pathway"/>
    <property type="evidence" value="ECO:0007669"/>
    <property type="project" value="TreeGrafter"/>
</dbReference>
<organism evidence="14 15">
    <name type="scientific">Aquamicrobium defluvii</name>
    <dbReference type="NCBI Taxonomy" id="69279"/>
    <lineage>
        <taxon>Bacteria</taxon>
        <taxon>Pseudomonadati</taxon>
        <taxon>Pseudomonadota</taxon>
        <taxon>Alphaproteobacteria</taxon>
        <taxon>Hyphomicrobiales</taxon>
        <taxon>Phyllobacteriaceae</taxon>
        <taxon>Aquamicrobium</taxon>
    </lineage>
</organism>
<protein>
    <recommendedName>
        <fullName evidence="3">histidine kinase</fullName>
        <ecNumber evidence="3">2.7.13.3</ecNumber>
    </recommendedName>
</protein>
<dbReference type="GO" id="GO:0016020">
    <property type="term" value="C:membrane"/>
    <property type="evidence" value="ECO:0007669"/>
    <property type="project" value="UniProtKB-SubCell"/>
</dbReference>
<proteinExistence type="predicted"/>
<evidence type="ECO:0000313" key="14">
    <source>
        <dbReference type="EMBL" id="EXL10651.1"/>
    </source>
</evidence>
<evidence type="ECO:0000256" key="7">
    <source>
        <dbReference type="ARBA" id="ARBA00022777"/>
    </source>
</evidence>
<dbReference type="SUPFAM" id="SSF55785">
    <property type="entry name" value="PYP-like sensor domain (PAS domain)"/>
    <property type="match status" value="1"/>
</dbReference>
<keyword evidence="5 12" id="KW-0812">Transmembrane</keyword>
<comment type="catalytic activity">
    <reaction evidence="1">
        <text>ATP + protein L-histidine = ADP + protein N-phospho-L-histidine.</text>
        <dbReference type="EC" id="2.7.13.3"/>
    </reaction>
</comment>
<comment type="caution">
    <text evidence="14">The sequence shown here is derived from an EMBL/GenBank/DDBJ whole genome shotgun (WGS) entry which is preliminary data.</text>
</comment>
<keyword evidence="10" id="KW-0902">Two-component regulatory system</keyword>
<dbReference type="STRING" id="69279.BG36_01865"/>
<dbReference type="CDD" id="cd00082">
    <property type="entry name" value="HisKA"/>
    <property type="match status" value="1"/>
</dbReference>
<evidence type="ECO:0000259" key="13">
    <source>
        <dbReference type="PROSITE" id="PS50109"/>
    </source>
</evidence>
<dbReference type="Pfam" id="PF00512">
    <property type="entry name" value="HisKA"/>
    <property type="match status" value="1"/>
</dbReference>
<dbReference type="InterPro" id="IPR003661">
    <property type="entry name" value="HisK_dim/P_dom"/>
</dbReference>
<dbReference type="CDD" id="cd00130">
    <property type="entry name" value="PAS"/>
    <property type="match status" value="1"/>
</dbReference>
<name>A0A011UWP4_9HYPH</name>
<dbReference type="InterPro" id="IPR035965">
    <property type="entry name" value="PAS-like_dom_sf"/>
</dbReference>
<keyword evidence="4" id="KW-0808">Transferase</keyword>
<dbReference type="PANTHER" id="PTHR42878:SF7">
    <property type="entry name" value="SENSOR HISTIDINE KINASE GLRK"/>
    <property type="match status" value="1"/>
</dbReference>
<keyword evidence="8" id="KW-0067">ATP-binding</keyword>
<evidence type="ECO:0000256" key="2">
    <source>
        <dbReference type="ARBA" id="ARBA00004141"/>
    </source>
</evidence>
<evidence type="ECO:0000256" key="4">
    <source>
        <dbReference type="ARBA" id="ARBA00022679"/>
    </source>
</evidence>
<dbReference type="InterPro" id="IPR050351">
    <property type="entry name" value="BphY/WalK/GraS-like"/>
</dbReference>
<dbReference type="SMART" id="SM00388">
    <property type="entry name" value="HisKA"/>
    <property type="match status" value="1"/>
</dbReference>
<evidence type="ECO:0000256" key="10">
    <source>
        <dbReference type="ARBA" id="ARBA00023012"/>
    </source>
</evidence>
<evidence type="ECO:0000256" key="6">
    <source>
        <dbReference type="ARBA" id="ARBA00022741"/>
    </source>
</evidence>
<dbReference type="InterPro" id="IPR036890">
    <property type="entry name" value="HATPase_C_sf"/>
</dbReference>
<dbReference type="InterPro" id="IPR036097">
    <property type="entry name" value="HisK_dim/P_sf"/>
</dbReference>
<dbReference type="Pfam" id="PF08448">
    <property type="entry name" value="PAS_4"/>
    <property type="match status" value="1"/>
</dbReference>
<dbReference type="Proteomes" id="UP000019849">
    <property type="component" value="Unassembled WGS sequence"/>
</dbReference>
<keyword evidence="6" id="KW-0547">Nucleotide-binding</keyword>
<dbReference type="Pfam" id="PF02518">
    <property type="entry name" value="HATPase_c"/>
    <property type="match status" value="1"/>
</dbReference>
<dbReference type="Gene3D" id="3.30.450.20">
    <property type="entry name" value="PAS domain"/>
    <property type="match status" value="1"/>
</dbReference>
<accession>A0A011UWP4</accession>
<dbReference type="GO" id="GO:0030295">
    <property type="term" value="F:protein kinase activator activity"/>
    <property type="evidence" value="ECO:0007669"/>
    <property type="project" value="TreeGrafter"/>
</dbReference>
<dbReference type="PANTHER" id="PTHR42878">
    <property type="entry name" value="TWO-COMPONENT HISTIDINE KINASE"/>
    <property type="match status" value="1"/>
</dbReference>
<feature type="domain" description="Histidine kinase" evidence="13">
    <location>
        <begin position="376"/>
        <end position="592"/>
    </location>
</feature>
<dbReference type="InterPro" id="IPR000014">
    <property type="entry name" value="PAS"/>
</dbReference>